<evidence type="ECO:0000313" key="5">
    <source>
        <dbReference type="EMBL" id="MSS92007.1"/>
    </source>
</evidence>
<keyword evidence="6" id="KW-1185">Reference proteome</keyword>
<feature type="compositionally biased region" description="Low complexity" evidence="2">
    <location>
        <begin position="77"/>
        <end position="128"/>
    </location>
</feature>
<dbReference type="Pfam" id="PF18998">
    <property type="entry name" value="Flg_new_2"/>
    <property type="match status" value="4"/>
</dbReference>
<dbReference type="InterPro" id="IPR044060">
    <property type="entry name" value="Bacterial_rp_domain"/>
</dbReference>
<dbReference type="EMBL" id="VUMI01000101">
    <property type="protein sequence ID" value="MSS92007.1"/>
    <property type="molecule type" value="Genomic_DNA"/>
</dbReference>
<dbReference type="GO" id="GO:0030313">
    <property type="term" value="C:cell envelope"/>
    <property type="evidence" value="ECO:0007669"/>
    <property type="project" value="UniProtKB-SubCell"/>
</dbReference>
<sequence length="1572" mass="171802">MKKAKHLQRFWAFLLAFVLVSTTIASDGMRIVAAEGETATEQTVSEPETTEQTSNEGGAASAGKNEQQGEAPQVEEGSQTDGNTSDGSSTPDSSSESTTEGSVVESGTETGSTEEAVGTEDTAVTEEAGTTEEGTEGTSTEATTEVGTETTNEKAVTYVVSFNVPEKAIVKVNGEIVSSTSVEDSSDLQFTVETEDGYRVKSVKAGSNELTASDGSYVLNNVTEDIMVEVEIENAALMANAEERVINVGSIVITNEDEAAELTAGDTIELAYEITPADATDKSVTWTSSDNSVATVDENGKVTAVAEGTAAITVKTADGEATDAVDVNVKNAVIAVEKVKIEGADIVILNSKISLSLIVEPENAEIGEINWSSANEEVATVDNKGTVTGKAEGIVEIIVSVDGKEAYKDITVIDPSSVKPVHTLTINYVYGEDAGTMAGRKAADTYYADVREGGSYKRTSPIIVGYQAEPEVIQGIMPENDLSVTVTYHPTETSYTVQHRFEQLDGSYVTENEVKRGMYGTESEAEAKTVKGYEAGVVDNAIIGKDTVIVIEYTRLSYTVRFNSAGGSYVTAIEALYETPITLGSAQNPTRAGYIFDGWLNENGEKVTNLTLTENMLLTAAWKVDPNATANYKIIYWVQKAEGNEYDFLYSITKKGSVGHTINSTDIPDISKSELSKINLLLEGFKRSKIDTDKIIQIDDSTIVNVYYDRKEFNLKFYNNKEDRNPVKTIIARYGAWINDWPSDNLWRHFDGWKMFNTYAGMSTMPAENMNFFRVDTGKNSYKIYYMVEPIEGNDYIVHHIDSFTSSKSGWTLAEEDRYPITGFTLNPNDKRNKPDVGGYLNQTSSGKRNEIYYTRNSYLIEFSANGGYNAPGTNTYKYEAVITKPSGTPIREGYDFIGWYYDPGATSRVEWGKDTMPANNMTVYAGWKIKTYPVVFDENYENGKTETTKVDYNHTVNEPQAPERDGYNFLGWFTQPEGGVKYDFGTPVKNGFTLYAHWSPKNYTSYTVKYLEQGTDNILHDQKVVSNQRVGKTVTEWAVDLEASGYVAVQASQSMILAQSENVITFYYTNAVERNYTVTGIDRDTKEVIYGPEGYTTKKAAVWISAPEIKGYVLVEGQAPSIYRDIYLDAEKNKVVFEYERQKITYSVNYYVGGNYMSDWSETYTVKDGTQISNVEDKCPAGYHLDKTVPDIPTTITSSNRVINVYYVENAAITINYEARTGGSVSKASETLAPVTGIAEGSTATASAGYHFVNWTDKAGKIVNTEAAFKPEKVEGLNVEATYYANFEEDEDITITYVAEDGGTVTSSSETLAPATGVAKGSEAEANPGYHFVSWTNEAKEVVSTDVKFTPDKVDGLNVAATYYANFEENESITINYVARTGGSVNPSSETLRPATDVATGSSATAAAGYEFVNWTNKAGEVVGTDEVFVPEKVGGVNVAATYYANFAEKEEIVINYQADKNGIVDRESEKLKPATGEAVGSVATPNQGYKLVNWTNSKGEAVSTDTQFIPAKVNGLNVPETYTAHFEKDESITKNLSYTVEYWVEVLSGKLNDVPSGRLFRADLGSLQIG</sequence>
<evidence type="ECO:0000256" key="1">
    <source>
        <dbReference type="ARBA" id="ARBA00004196"/>
    </source>
</evidence>
<organism evidence="5 6">
    <name type="scientific">Eisenbergiella porci</name>
    <dbReference type="NCBI Taxonomy" id="2652274"/>
    <lineage>
        <taxon>Bacteria</taxon>
        <taxon>Bacillati</taxon>
        <taxon>Bacillota</taxon>
        <taxon>Clostridia</taxon>
        <taxon>Lachnospirales</taxon>
        <taxon>Lachnospiraceae</taxon>
        <taxon>Eisenbergiella</taxon>
    </lineage>
</organism>
<dbReference type="Pfam" id="PF02368">
    <property type="entry name" value="Big_2"/>
    <property type="match status" value="2"/>
</dbReference>
<dbReference type="Gene3D" id="2.60.40.4270">
    <property type="entry name" value="Listeria-Bacteroides repeat domain"/>
    <property type="match status" value="3"/>
</dbReference>
<evidence type="ECO:0000256" key="2">
    <source>
        <dbReference type="SAM" id="MobiDB-lite"/>
    </source>
</evidence>
<dbReference type="InterPro" id="IPR013378">
    <property type="entry name" value="InlB-like_B-rpt"/>
</dbReference>
<dbReference type="RefSeq" id="WP_154468331.1">
    <property type="nucleotide sequence ID" value="NZ_VUMI01000101.1"/>
</dbReference>
<dbReference type="Gene3D" id="2.60.40.1080">
    <property type="match status" value="2"/>
</dbReference>
<feature type="compositionally biased region" description="Polar residues" evidence="2">
    <location>
        <begin position="39"/>
        <end position="56"/>
    </location>
</feature>
<keyword evidence="3" id="KW-0732">Signal</keyword>
<gene>
    <name evidence="5" type="ORF">FYJ45_28520</name>
</gene>
<dbReference type="InterPro" id="IPR008964">
    <property type="entry name" value="Invasin/intimin_cell_adhesion"/>
</dbReference>
<comment type="caution">
    <text evidence="5">The sequence shown here is derived from an EMBL/GenBank/DDBJ whole genome shotgun (WGS) entry which is preliminary data.</text>
</comment>
<dbReference type="Pfam" id="PF09479">
    <property type="entry name" value="Flg_new"/>
    <property type="match status" value="3"/>
</dbReference>
<dbReference type="InterPro" id="IPR042229">
    <property type="entry name" value="Listeria/Bacterioides_rpt_sf"/>
</dbReference>
<feature type="region of interest" description="Disordered" evidence="2">
    <location>
        <begin position="36"/>
        <end position="150"/>
    </location>
</feature>
<feature type="signal peptide" evidence="3">
    <location>
        <begin position="1"/>
        <end position="25"/>
    </location>
</feature>
<evidence type="ECO:0000256" key="3">
    <source>
        <dbReference type="SAM" id="SignalP"/>
    </source>
</evidence>
<feature type="chain" id="PRO_5039500312" description="BIG2 domain-containing protein" evidence="3">
    <location>
        <begin position="26"/>
        <end position="1572"/>
    </location>
</feature>
<reference evidence="5 6" key="1">
    <citation type="submission" date="2019-08" db="EMBL/GenBank/DDBJ databases">
        <title>In-depth cultivation of the pig gut microbiome towards novel bacterial diversity and tailored functional studies.</title>
        <authorList>
            <person name="Wylensek D."/>
            <person name="Hitch T.C.A."/>
            <person name="Clavel T."/>
        </authorList>
    </citation>
    <scope>NUCLEOTIDE SEQUENCE [LARGE SCALE GENOMIC DNA]</scope>
    <source>
        <strain evidence="5 6">WCA-389-WT-23B</strain>
    </source>
</reference>
<name>A0A6N7WN80_9FIRM</name>
<accession>A0A6N7WN80</accession>
<dbReference type="SUPFAM" id="SSF49373">
    <property type="entry name" value="Invasin/intimin cell-adhesion fragments"/>
    <property type="match status" value="2"/>
</dbReference>
<dbReference type="SMART" id="SM00635">
    <property type="entry name" value="BID_2"/>
    <property type="match status" value="2"/>
</dbReference>
<proteinExistence type="predicted"/>
<dbReference type="GeneID" id="86056924"/>
<evidence type="ECO:0000313" key="6">
    <source>
        <dbReference type="Proteomes" id="UP000436047"/>
    </source>
</evidence>
<dbReference type="Proteomes" id="UP000436047">
    <property type="component" value="Unassembled WGS sequence"/>
</dbReference>
<feature type="compositionally biased region" description="Low complexity" evidence="2">
    <location>
        <begin position="136"/>
        <end position="150"/>
    </location>
</feature>
<dbReference type="InterPro" id="IPR003343">
    <property type="entry name" value="Big_2"/>
</dbReference>
<comment type="subcellular location">
    <subcellularLocation>
        <location evidence="1">Cell envelope</location>
    </subcellularLocation>
</comment>
<dbReference type="NCBIfam" id="TIGR02543">
    <property type="entry name" value="List_Bact_rpt"/>
    <property type="match status" value="3"/>
</dbReference>
<feature type="domain" description="BIG2" evidence="4">
    <location>
        <begin position="247"/>
        <end position="326"/>
    </location>
</feature>
<feature type="domain" description="BIG2" evidence="4">
    <location>
        <begin position="335"/>
        <end position="411"/>
    </location>
</feature>
<evidence type="ECO:0000259" key="4">
    <source>
        <dbReference type="SMART" id="SM00635"/>
    </source>
</evidence>
<protein>
    <recommendedName>
        <fullName evidence="4">BIG2 domain-containing protein</fullName>
    </recommendedName>
</protein>